<reference evidence="2" key="2">
    <citation type="journal article" date="2015" name="Data Brief">
        <title>Shoot transcriptome of the giant reed, Arundo donax.</title>
        <authorList>
            <person name="Barrero R.A."/>
            <person name="Guerrero F.D."/>
            <person name="Moolhuijzen P."/>
            <person name="Goolsby J.A."/>
            <person name="Tidwell J."/>
            <person name="Bellgard S.E."/>
            <person name="Bellgard M.I."/>
        </authorList>
    </citation>
    <scope>NUCLEOTIDE SEQUENCE</scope>
    <source>
        <tissue evidence="2">Shoot tissue taken approximately 20 cm above the soil surface</tissue>
    </source>
</reference>
<feature type="compositionally biased region" description="Polar residues" evidence="1">
    <location>
        <begin position="7"/>
        <end position="18"/>
    </location>
</feature>
<feature type="region of interest" description="Disordered" evidence="1">
    <location>
        <begin position="1"/>
        <end position="26"/>
    </location>
</feature>
<sequence>MKATPMPTFTATMSTAPNVSPMLPTRPLTTVATRSFALTRAAVERRRRTPYGEDDGGGVLPAREDDGGGGALPVEKKAAQEDEPLWRGGARRPAATGWRDGGQSVRRSARCGGAWLAPA</sequence>
<organism evidence="2">
    <name type="scientific">Arundo donax</name>
    <name type="common">Giant reed</name>
    <name type="synonym">Donax arundinaceus</name>
    <dbReference type="NCBI Taxonomy" id="35708"/>
    <lineage>
        <taxon>Eukaryota</taxon>
        <taxon>Viridiplantae</taxon>
        <taxon>Streptophyta</taxon>
        <taxon>Embryophyta</taxon>
        <taxon>Tracheophyta</taxon>
        <taxon>Spermatophyta</taxon>
        <taxon>Magnoliopsida</taxon>
        <taxon>Liliopsida</taxon>
        <taxon>Poales</taxon>
        <taxon>Poaceae</taxon>
        <taxon>PACMAD clade</taxon>
        <taxon>Arundinoideae</taxon>
        <taxon>Arundineae</taxon>
        <taxon>Arundo</taxon>
    </lineage>
</organism>
<evidence type="ECO:0000313" key="2">
    <source>
        <dbReference type="EMBL" id="JAD39578.1"/>
    </source>
</evidence>
<reference evidence="2" key="1">
    <citation type="submission" date="2014-09" db="EMBL/GenBank/DDBJ databases">
        <authorList>
            <person name="Magalhaes I.L.F."/>
            <person name="Oliveira U."/>
            <person name="Santos F.R."/>
            <person name="Vidigal T.H.D.A."/>
            <person name="Brescovit A.D."/>
            <person name="Santos A.J."/>
        </authorList>
    </citation>
    <scope>NUCLEOTIDE SEQUENCE</scope>
    <source>
        <tissue evidence="2">Shoot tissue taken approximately 20 cm above the soil surface</tissue>
    </source>
</reference>
<dbReference type="AlphaFoldDB" id="A0A0A8ZPG7"/>
<dbReference type="EMBL" id="GBRH01258317">
    <property type="protein sequence ID" value="JAD39578.1"/>
    <property type="molecule type" value="Transcribed_RNA"/>
</dbReference>
<accession>A0A0A8ZPG7</accession>
<feature type="region of interest" description="Disordered" evidence="1">
    <location>
        <begin position="43"/>
        <end position="119"/>
    </location>
</feature>
<evidence type="ECO:0000256" key="1">
    <source>
        <dbReference type="SAM" id="MobiDB-lite"/>
    </source>
</evidence>
<protein>
    <submittedName>
        <fullName evidence="2">Uncharacterized protein</fullName>
    </submittedName>
</protein>
<name>A0A0A8ZPG7_ARUDO</name>
<proteinExistence type="predicted"/>